<dbReference type="GO" id="GO:0016853">
    <property type="term" value="F:isomerase activity"/>
    <property type="evidence" value="ECO:0007669"/>
    <property type="project" value="UniProtKB-KW"/>
</dbReference>
<dbReference type="Pfam" id="PF01261">
    <property type="entry name" value="AP_endonuc_2"/>
    <property type="match status" value="1"/>
</dbReference>
<dbReference type="SUPFAM" id="SSF51658">
    <property type="entry name" value="Xylose isomerase-like"/>
    <property type="match status" value="1"/>
</dbReference>
<accession>A0ABZ0IGT6</accession>
<dbReference type="InterPro" id="IPR050312">
    <property type="entry name" value="IolE/XylAMocC-like"/>
</dbReference>
<name>A0ABZ0IGT6_9BACT</name>
<dbReference type="InterPro" id="IPR013022">
    <property type="entry name" value="Xyl_isomerase-like_TIM-brl"/>
</dbReference>
<sequence>MKITLFTLLLLGTSFFVYPQRPAVTVAWDMEDDALMRASGYKFFVEKVDKIINPQKVSDEQFDQNAATIKKLKTNMFAVNYFLPGNLKVIGPDVNEEAILAYTDIVFHRCQQIGVDLVVWGSGGSRRLPDGWDYEKAVDQFAAIAKKVAVQAQKYDILLTVENLNKTEANFLNGFDEVVEIVKRVDEPNLMACVDIYHMLMDGDPPSMIALGKGITFHCDIAEKADRDPPGTLGDEVVPYLEELKEIDYQGKIVIEARWDDFPKEAPATLKYLERKVKEVWK</sequence>
<feature type="signal peptide" evidence="1">
    <location>
        <begin position="1"/>
        <end position="19"/>
    </location>
</feature>
<dbReference type="Proteomes" id="UP001302349">
    <property type="component" value="Chromosome"/>
</dbReference>
<proteinExistence type="predicted"/>
<keyword evidence="4" id="KW-1185">Reference proteome</keyword>
<dbReference type="Gene3D" id="3.20.20.150">
    <property type="entry name" value="Divalent-metal-dependent TIM barrel enzymes"/>
    <property type="match status" value="1"/>
</dbReference>
<gene>
    <name evidence="3" type="ORF">RT717_14145</name>
</gene>
<evidence type="ECO:0000313" key="4">
    <source>
        <dbReference type="Proteomes" id="UP001302349"/>
    </source>
</evidence>
<feature type="chain" id="PRO_5046448844" evidence="1">
    <location>
        <begin position="20"/>
        <end position="282"/>
    </location>
</feature>
<evidence type="ECO:0000256" key="1">
    <source>
        <dbReference type="SAM" id="SignalP"/>
    </source>
</evidence>
<reference evidence="3 4" key="1">
    <citation type="journal article" date="2023" name="Microbiol. Resour. Announc.">
        <title>Complete Genome Sequence of Imperialibacter roseus strain P4T.</title>
        <authorList>
            <person name="Tizabi D.R."/>
            <person name="Bachvaroff T."/>
            <person name="Hill R.T."/>
        </authorList>
    </citation>
    <scope>NUCLEOTIDE SEQUENCE [LARGE SCALE GENOMIC DNA]</scope>
    <source>
        <strain evidence="3 4">P4T</strain>
    </source>
</reference>
<evidence type="ECO:0000259" key="2">
    <source>
        <dbReference type="Pfam" id="PF01261"/>
    </source>
</evidence>
<feature type="domain" description="Xylose isomerase-like TIM barrel" evidence="2">
    <location>
        <begin position="37"/>
        <end position="273"/>
    </location>
</feature>
<dbReference type="InterPro" id="IPR036237">
    <property type="entry name" value="Xyl_isomerase-like_sf"/>
</dbReference>
<keyword evidence="3" id="KW-0413">Isomerase</keyword>
<protein>
    <submittedName>
        <fullName evidence="3">Sugar phosphate isomerase/epimerase family protein</fullName>
    </submittedName>
</protein>
<organism evidence="3 4">
    <name type="scientific">Imperialibacter roseus</name>
    <dbReference type="NCBI Taxonomy" id="1324217"/>
    <lineage>
        <taxon>Bacteria</taxon>
        <taxon>Pseudomonadati</taxon>
        <taxon>Bacteroidota</taxon>
        <taxon>Cytophagia</taxon>
        <taxon>Cytophagales</taxon>
        <taxon>Flammeovirgaceae</taxon>
        <taxon>Imperialibacter</taxon>
    </lineage>
</organism>
<dbReference type="PANTHER" id="PTHR12110">
    <property type="entry name" value="HYDROXYPYRUVATE ISOMERASE"/>
    <property type="match status" value="1"/>
</dbReference>
<evidence type="ECO:0000313" key="3">
    <source>
        <dbReference type="EMBL" id="WOK04217.1"/>
    </source>
</evidence>
<dbReference type="EMBL" id="CP136051">
    <property type="protein sequence ID" value="WOK04217.1"/>
    <property type="molecule type" value="Genomic_DNA"/>
</dbReference>
<dbReference type="RefSeq" id="WP_317487033.1">
    <property type="nucleotide sequence ID" value="NZ_CP136051.1"/>
</dbReference>
<keyword evidence="1" id="KW-0732">Signal</keyword>